<dbReference type="EMBL" id="LLXJ01004947">
    <property type="protein sequence ID" value="PKB95272.1"/>
    <property type="molecule type" value="Genomic_DNA"/>
</dbReference>
<organism evidence="2 3">
    <name type="scientific">Rhizophagus irregularis</name>
    <dbReference type="NCBI Taxonomy" id="588596"/>
    <lineage>
        <taxon>Eukaryota</taxon>
        <taxon>Fungi</taxon>
        <taxon>Fungi incertae sedis</taxon>
        <taxon>Mucoromycota</taxon>
        <taxon>Glomeromycotina</taxon>
        <taxon>Glomeromycetes</taxon>
        <taxon>Glomerales</taxon>
        <taxon>Glomeraceae</taxon>
        <taxon>Rhizophagus</taxon>
    </lineage>
</organism>
<sequence>MNWPSETSTPALAGRMIDEFIRQESEESDNSNQDDVDDEYQDVKFNFLPRQRARKYTNRPEISEDLKDSSSSEYTTEEDIYSDTLSIGSPPSYEPFQNPPYSESNYD</sequence>
<reference evidence="2 3" key="1">
    <citation type="submission" date="2016-04" db="EMBL/GenBank/DDBJ databases">
        <title>Genome analyses suggest a sexual origin of heterokaryosis in a supposedly ancient asexual fungus.</title>
        <authorList>
            <person name="Ropars J."/>
            <person name="Sedzielewska K."/>
            <person name="Noel J."/>
            <person name="Charron P."/>
            <person name="Farinelli L."/>
            <person name="Marton T."/>
            <person name="Kruger M."/>
            <person name="Pelin A."/>
            <person name="Brachmann A."/>
            <person name="Corradi N."/>
        </authorList>
    </citation>
    <scope>NUCLEOTIDE SEQUENCE [LARGE SCALE GENOMIC DNA]</scope>
    <source>
        <strain evidence="2 3">A5</strain>
    </source>
</reference>
<evidence type="ECO:0000256" key="1">
    <source>
        <dbReference type="SAM" id="MobiDB-lite"/>
    </source>
</evidence>
<name>A0A2N0NL20_9GLOM</name>
<dbReference type="AlphaFoldDB" id="A0A2N0NL20"/>
<reference evidence="2 3" key="2">
    <citation type="submission" date="2017-09" db="EMBL/GenBank/DDBJ databases">
        <title>Extensive intraspecific genome diversity in a model arbuscular mycorrhizal fungus.</title>
        <authorList>
            <person name="Chen E.C."/>
            <person name="Morin E."/>
            <person name="Beaudet D."/>
            <person name="Noel J."/>
            <person name="Ndikumana S."/>
            <person name="Charron P."/>
            <person name="St-Onge C."/>
            <person name="Giorgi J."/>
            <person name="Grigoriev I.V."/>
            <person name="Roux C."/>
            <person name="Martin F.M."/>
            <person name="Corradi N."/>
        </authorList>
    </citation>
    <scope>NUCLEOTIDE SEQUENCE [LARGE SCALE GENOMIC DNA]</scope>
    <source>
        <strain evidence="2 3">A5</strain>
    </source>
</reference>
<gene>
    <name evidence="2" type="ORF">RhiirA5_437031</name>
</gene>
<feature type="region of interest" description="Disordered" evidence="1">
    <location>
        <begin position="21"/>
        <end position="107"/>
    </location>
</feature>
<proteinExistence type="predicted"/>
<comment type="caution">
    <text evidence="2">The sequence shown here is derived from an EMBL/GenBank/DDBJ whole genome shotgun (WGS) entry which is preliminary data.</text>
</comment>
<evidence type="ECO:0000313" key="3">
    <source>
        <dbReference type="Proteomes" id="UP000232722"/>
    </source>
</evidence>
<feature type="compositionally biased region" description="Acidic residues" evidence="1">
    <location>
        <begin position="26"/>
        <end position="40"/>
    </location>
</feature>
<dbReference type="VEuPathDB" id="FungiDB:RhiirA1_478857"/>
<feature type="compositionally biased region" description="Basic and acidic residues" evidence="1">
    <location>
        <begin position="61"/>
        <end position="70"/>
    </location>
</feature>
<evidence type="ECO:0000313" key="2">
    <source>
        <dbReference type="EMBL" id="PKB95272.1"/>
    </source>
</evidence>
<protein>
    <submittedName>
        <fullName evidence="2">Uncharacterized protein</fullName>
    </submittedName>
</protein>
<dbReference type="Proteomes" id="UP000232722">
    <property type="component" value="Unassembled WGS sequence"/>
</dbReference>
<accession>A0A2N0NL20</accession>